<dbReference type="Proteomes" id="UP000294854">
    <property type="component" value="Unassembled WGS sequence"/>
</dbReference>
<evidence type="ECO:0000313" key="3">
    <source>
        <dbReference type="Proteomes" id="UP000294854"/>
    </source>
</evidence>
<reference evidence="2 3" key="1">
    <citation type="journal article" date="2019" name="Appl. Microbiol. Biotechnol.">
        <title>Uncovering carbohydrate metabolism through a genotype-phenotype association study of 56 lactic acid bacteria genomes.</title>
        <authorList>
            <person name="Buron-Moles G."/>
            <person name="Chailyan A."/>
            <person name="Dolejs I."/>
            <person name="Forster J."/>
            <person name="Miks M.H."/>
        </authorList>
    </citation>
    <scope>NUCLEOTIDE SEQUENCE [LARGE SCALE GENOMIC DNA]</scope>
    <source>
        <strain evidence="2 3">ATCC 49373</strain>
    </source>
</reference>
<dbReference type="RefSeq" id="WP_010620385.1">
    <property type="nucleotide sequence ID" value="NZ_PUFO01000099.1"/>
</dbReference>
<keyword evidence="1" id="KW-0812">Transmembrane</keyword>
<organism evidence="2 3">
    <name type="scientific">Secundilactobacillus malefermentans</name>
    <dbReference type="NCBI Taxonomy" id="176292"/>
    <lineage>
        <taxon>Bacteria</taxon>
        <taxon>Bacillati</taxon>
        <taxon>Bacillota</taxon>
        <taxon>Bacilli</taxon>
        <taxon>Lactobacillales</taxon>
        <taxon>Lactobacillaceae</taxon>
        <taxon>Secundilactobacillus</taxon>
    </lineage>
</organism>
<accession>A0A4R5NFD3</accession>
<protein>
    <submittedName>
        <fullName evidence="2">Uncharacterized protein</fullName>
    </submittedName>
</protein>
<gene>
    <name evidence="2" type="ORF">C5L31_001114</name>
</gene>
<evidence type="ECO:0000313" key="2">
    <source>
        <dbReference type="EMBL" id="TDG72415.1"/>
    </source>
</evidence>
<keyword evidence="1" id="KW-1133">Transmembrane helix</keyword>
<evidence type="ECO:0000256" key="1">
    <source>
        <dbReference type="SAM" id="Phobius"/>
    </source>
</evidence>
<proteinExistence type="predicted"/>
<dbReference type="AlphaFoldDB" id="A0A4R5NFD3"/>
<name>A0A4R5NFD3_9LACO</name>
<dbReference type="EMBL" id="PUFO01000099">
    <property type="protein sequence ID" value="TDG72415.1"/>
    <property type="molecule type" value="Genomic_DNA"/>
</dbReference>
<sequence>MTEKSKKITIFLGLAIVAIATPFLVRLGIITIFLNVPGGTDDGWLGFWGGYLGAIIGIVGVYLQIRIQIRVDKKKSQESKRPKIRVVVGSIALNEVLPRVIQEYPNETTEKRNQRYKAFTSMQRVDEDRIPGISLYNISKNNFYDVIVRITYSPFDSLRPGGKLVLRPADLFIIPQMTDDAKGATIFYITWLFSSYFDNTAKKEETVKEVQRIELWGITEVNEIVKLEFTGIQVYNFMPKLLPESEEIKKEYADFMSQDIFPLIKVDKSYGEAEEKQKQAEFTKKIKADMKKKEKEKTTV</sequence>
<comment type="caution">
    <text evidence="2">The sequence shown here is derived from an EMBL/GenBank/DDBJ whole genome shotgun (WGS) entry which is preliminary data.</text>
</comment>
<feature type="transmembrane region" description="Helical" evidence="1">
    <location>
        <begin position="12"/>
        <end position="33"/>
    </location>
</feature>
<keyword evidence="3" id="KW-1185">Reference proteome</keyword>
<feature type="transmembrane region" description="Helical" evidence="1">
    <location>
        <begin position="45"/>
        <end position="65"/>
    </location>
</feature>
<dbReference type="OrthoDB" id="2330166at2"/>
<keyword evidence="1" id="KW-0472">Membrane</keyword>